<dbReference type="OrthoDB" id="79453at2759"/>
<sequence>MRGAALNLESGWCSAFLDVGFDQHALRKGRWPKEEEAYAVELIRMVHANHIALKFRQSLESFLAQKLHSDEMRVLKKIGNSKLFAFERRHTITPDAAYPSMNYENKRTIEPLE</sequence>
<evidence type="ECO:0000313" key="2">
    <source>
        <dbReference type="Proteomes" id="UP000243579"/>
    </source>
</evidence>
<dbReference type="Proteomes" id="UP000243579">
    <property type="component" value="Unassembled WGS sequence"/>
</dbReference>
<reference evidence="1 2" key="1">
    <citation type="journal article" date="2014" name="Genome Biol. Evol.">
        <title>The secreted proteins of Achlya hypogyna and Thraustotheca clavata identify the ancestral oomycete secretome and reveal gene acquisitions by horizontal gene transfer.</title>
        <authorList>
            <person name="Misner I."/>
            <person name="Blouin N."/>
            <person name="Leonard G."/>
            <person name="Richards T.A."/>
            <person name="Lane C.E."/>
        </authorList>
    </citation>
    <scope>NUCLEOTIDE SEQUENCE [LARGE SCALE GENOMIC DNA]</scope>
    <source>
        <strain evidence="1 2">ATCC 48635</strain>
    </source>
</reference>
<dbReference type="EMBL" id="JNBR01000830">
    <property type="protein sequence ID" value="OQR89405.1"/>
    <property type="molecule type" value="Genomic_DNA"/>
</dbReference>
<dbReference type="PANTHER" id="PTHR35213">
    <property type="entry name" value="RING-TYPE DOMAIN-CONTAINING PROTEIN-RELATED"/>
    <property type="match status" value="1"/>
</dbReference>
<proteinExistence type="predicted"/>
<keyword evidence="2" id="KW-1185">Reference proteome</keyword>
<protein>
    <submittedName>
        <fullName evidence="1">Uncharacterized protein</fullName>
    </submittedName>
</protein>
<dbReference type="AlphaFoldDB" id="A0A1V9YUD8"/>
<organism evidence="1 2">
    <name type="scientific">Achlya hypogyna</name>
    <name type="common">Oomycete</name>
    <name type="synonym">Protoachlya hypogyna</name>
    <dbReference type="NCBI Taxonomy" id="1202772"/>
    <lineage>
        <taxon>Eukaryota</taxon>
        <taxon>Sar</taxon>
        <taxon>Stramenopiles</taxon>
        <taxon>Oomycota</taxon>
        <taxon>Saprolegniomycetes</taxon>
        <taxon>Saprolegniales</taxon>
        <taxon>Achlyaceae</taxon>
        <taxon>Achlya</taxon>
    </lineage>
</organism>
<name>A0A1V9YUD8_ACHHY</name>
<dbReference type="PANTHER" id="PTHR35213:SF3">
    <property type="entry name" value="MYB-LIKE DOMAIN-CONTAINING PROTEIN"/>
    <property type="match status" value="1"/>
</dbReference>
<evidence type="ECO:0000313" key="1">
    <source>
        <dbReference type="EMBL" id="OQR89405.1"/>
    </source>
</evidence>
<accession>A0A1V9YUD8</accession>
<gene>
    <name evidence="1" type="ORF">ACHHYP_06304</name>
</gene>
<comment type="caution">
    <text evidence="1">The sequence shown here is derived from an EMBL/GenBank/DDBJ whole genome shotgun (WGS) entry which is preliminary data.</text>
</comment>